<dbReference type="AlphaFoldDB" id="A0AAW1VFR0"/>
<dbReference type="Proteomes" id="UP001431783">
    <property type="component" value="Unassembled WGS sequence"/>
</dbReference>
<name>A0AAW1VFR0_9CUCU</name>
<dbReference type="InterPro" id="IPR011598">
    <property type="entry name" value="bHLH_dom"/>
</dbReference>
<dbReference type="Pfam" id="PF00010">
    <property type="entry name" value="HLH"/>
    <property type="match status" value="1"/>
</dbReference>
<organism evidence="2 3">
    <name type="scientific">Henosepilachna vigintioctopunctata</name>
    <dbReference type="NCBI Taxonomy" id="420089"/>
    <lineage>
        <taxon>Eukaryota</taxon>
        <taxon>Metazoa</taxon>
        <taxon>Ecdysozoa</taxon>
        <taxon>Arthropoda</taxon>
        <taxon>Hexapoda</taxon>
        <taxon>Insecta</taxon>
        <taxon>Pterygota</taxon>
        <taxon>Neoptera</taxon>
        <taxon>Endopterygota</taxon>
        <taxon>Coleoptera</taxon>
        <taxon>Polyphaga</taxon>
        <taxon>Cucujiformia</taxon>
        <taxon>Coccinelloidea</taxon>
        <taxon>Coccinellidae</taxon>
        <taxon>Epilachninae</taxon>
        <taxon>Epilachnini</taxon>
        <taxon>Henosepilachna</taxon>
    </lineage>
</organism>
<dbReference type="PROSITE" id="PS50888">
    <property type="entry name" value="BHLH"/>
    <property type="match status" value="1"/>
</dbReference>
<proteinExistence type="predicted"/>
<feature type="domain" description="BHLH" evidence="1">
    <location>
        <begin position="2"/>
        <end position="54"/>
    </location>
</feature>
<dbReference type="SMART" id="SM00353">
    <property type="entry name" value="HLH"/>
    <property type="match status" value="1"/>
</dbReference>
<evidence type="ECO:0000313" key="2">
    <source>
        <dbReference type="EMBL" id="KAK9892860.1"/>
    </source>
</evidence>
<keyword evidence="3" id="KW-1185">Reference proteome</keyword>
<dbReference type="EMBL" id="JARQZJ010000140">
    <property type="protein sequence ID" value="KAK9892860.1"/>
    <property type="molecule type" value="Genomic_DNA"/>
</dbReference>
<reference evidence="2 3" key="1">
    <citation type="submission" date="2023-03" db="EMBL/GenBank/DDBJ databases">
        <title>Genome insight into feeding habits of ladybird beetles.</title>
        <authorList>
            <person name="Li H.-S."/>
            <person name="Huang Y.-H."/>
            <person name="Pang H."/>
        </authorList>
    </citation>
    <scope>NUCLEOTIDE SEQUENCE [LARGE SCALE GENOMIC DNA]</scope>
    <source>
        <strain evidence="2">SYSU_2023b</strain>
        <tissue evidence="2">Whole body</tissue>
    </source>
</reference>
<dbReference type="InterPro" id="IPR036638">
    <property type="entry name" value="HLH_DNA-bd_sf"/>
</dbReference>
<protein>
    <recommendedName>
        <fullName evidence="1">BHLH domain-containing protein</fullName>
    </recommendedName>
</protein>
<accession>A0AAW1VFR0</accession>
<dbReference type="CDD" id="cd00083">
    <property type="entry name" value="bHLH_SF"/>
    <property type="match status" value="1"/>
</dbReference>
<evidence type="ECO:0000259" key="1">
    <source>
        <dbReference type="PROSITE" id="PS50888"/>
    </source>
</evidence>
<sequence length="143" mass="16667">MSEEIEKKTWEKERRDRMREAFSTLEKLLPSYDPSNVLTRITILNESIEYIQDMQDRVDELLQPKSEMTSEEDDNLLRSIPIQSNKCTEAIPDKQVPITAETEVSRSVVDSKIMKVKKIGTGPTGRKSLRKFKKLSHRRKMNV</sequence>
<comment type="caution">
    <text evidence="2">The sequence shown here is derived from an EMBL/GenBank/DDBJ whole genome shotgun (WGS) entry which is preliminary data.</text>
</comment>
<dbReference type="GO" id="GO:0046983">
    <property type="term" value="F:protein dimerization activity"/>
    <property type="evidence" value="ECO:0007669"/>
    <property type="project" value="InterPro"/>
</dbReference>
<gene>
    <name evidence="2" type="ORF">WA026_022541</name>
</gene>
<evidence type="ECO:0000313" key="3">
    <source>
        <dbReference type="Proteomes" id="UP001431783"/>
    </source>
</evidence>
<dbReference type="SUPFAM" id="SSF47459">
    <property type="entry name" value="HLH, helix-loop-helix DNA-binding domain"/>
    <property type="match status" value="1"/>
</dbReference>
<dbReference type="Gene3D" id="4.10.280.10">
    <property type="entry name" value="Helix-loop-helix DNA-binding domain"/>
    <property type="match status" value="1"/>
</dbReference>